<dbReference type="PANTHER" id="PTHR45436:SF5">
    <property type="entry name" value="SENSOR HISTIDINE KINASE TRCS"/>
    <property type="match status" value="1"/>
</dbReference>
<evidence type="ECO:0000256" key="10">
    <source>
        <dbReference type="ARBA" id="ARBA00023136"/>
    </source>
</evidence>
<proteinExistence type="predicted"/>
<dbReference type="PROSITE" id="PS50885">
    <property type="entry name" value="HAMP"/>
    <property type="match status" value="1"/>
</dbReference>
<dbReference type="Pfam" id="PF00672">
    <property type="entry name" value="HAMP"/>
    <property type="match status" value="1"/>
</dbReference>
<keyword evidence="9" id="KW-0902">Two-component regulatory system</keyword>
<keyword evidence="8 11" id="KW-1133">Transmembrane helix</keyword>
<dbReference type="InterPro" id="IPR004358">
    <property type="entry name" value="Sig_transdc_His_kin-like_C"/>
</dbReference>
<dbReference type="CDD" id="cd00075">
    <property type="entry name" value="HATPase"/>
    <property type="match status" value="1"/>
</dbReference>
<name>A0A0F0KS97_9MICO</name>
<evidence type="ECO:0000256" key="8">
    <source>
        <dbReference type="ARBA" id="ARBA00022989"/>
    </source>
</evidence>
<dbReference type="InterPro" id="IPR005467">
    <property type="entry name" value="His_kinase_dom"/>
</dbReference>
<keyword evidence="5 14" id="KW-0808">Transferase</keyword>
<dbReference type="SUPFAM" id="SSF47384">
    <property type="entry name" value="Homodimeric domain of signal transducing histidine kinase"/>
    <property type="match status" value="1"/>
</dbReference>
<dbReference type="RefSeq" id="WP_045263201.1">
    <property type="nucleotide sequence ID" value="NZ_JYIV01000022.1"/>
</dbReference>
<dbReference type="Gene3D" id="6.10.340.10">
    <property type="match status" value="1"/>
</dbReference>
<dbReference type="PROSITE" id="PS50109">
    <property type="entry name" value="HIS_KIN"/>
    <property type="match status" value="1"/>
</dbReference>
<dbReference type="Pfam" id="PF02518">
    <property type="entry name" value="HATPase_c"/>
    <property type="match status" value="1"/>
</dbReference>
<dbReference type="PRINTS" id="PR00344">
    <property type="entry name" value="BCTRLSENSOR"/>
</dbReference>
<evidence type="ECO:0000256" key="11">
    <source>
        <dbReference type="SAM" id="Phobius"/>
    </source>
</evidence>
<dbReference type="SUPFAM" id="SSF55874">
    <property type="entry name" value="ATPase domain of HSP90 chaperone/DNA topoisomerase II/histidine kinase"/>
    <property type="match status" value="1"/>
</dbReference>
<keyword evidence="10 11" id="KW-0472">Membrane</keyword>
<dbReference type="InterPro" id="IPR036097">
    <property type="entry name" value="HisK_dim/P_sf"/>
</dbReference>
<dbReference type="InterPro" id="IPR003660">
    <property type="entry name" value="HAMP_dom"/>
</dbReference>
<dbReference type="InterPro" id="IPR036890">
    <property type="entry name" value="HATPase_C_sf"/>
</dbReference>
<comment type="caution">
    <text evidence="14">The sequence shown here is derived from an EMBL/GenBank/DDBJ whole genome shotgun (WGS) entry which is preliminary data.</text>
</comment>
<evidence type="ECO:0000313" key="14">
    <source>
        <dbReference type="EMBL" id="KJL23733.1"/>
    </source>
</evidence>
<dbReference type="CDD" id="cd06225">
    <property type="entry name" value="HAMP"/>
    <property type="match status" value="1"/>
</dbReference>
<keyword evidence="4" id="KW-0597">Phosphoprotein</keyword>
<dbReference type="AlphaFoldDB" id="A0A0F0KS97"/>
<evidence type="ECO:0000256" key="6">
    <source>
        <dbReference type="ARBA" id="ARBA00022692"/>
    </source>
</evidence>
<dbReference type="PATRIC" id="fig|82380.10.peg.1275"/>
<dbReference type="EMBL" id="JYIV01000022">
    <property type="protein sequence ID" value="KJL23733.1"/>
    <property type="molecule type" value="Genomic_DNA"/>
</dbReference>
<evidence type="ECO:0000256" key="9">
    <source>
        <dbReference type="ARBA" id="ARBA00023012"/>
    </source>
</evidence>
<gene>
    <name evidence="14" type="primary">cusS_2</name>
    <name evidence="14" type="ORF">RN51_01268</name>
</gene>
<keyword evidence="7 14" id="KW-0418">Kinase</keyword>
<dbReference type="Proteomes" id="UP000033725">
    <property type="component" value="Unassembled WGS sequence"/>
</dbReference>
<evidence type="ECO:0000259" key="13">
    <source>
        <dbReference type="PROSITE" id="PS50885"/>
    </source>
</evidence>
<evidence type="ECO:0000259" key="12">
    <source>
        <dbReference type="PROSITE" id="PS50109"/>
    </source>
</evidence>
<dbReference type="InterPro" id="IPR003594">
    <property type="entry name" value="HATPase_dom"/>
</dbReference>
<dbReference type="SMART" id="SM00304">
    <property type="entry name" value="HAMP"/>
    <property type="match status" value="1"/>
</dbReference>
<evidence type="ECO:0000256" key="2">
    <source>
        <dbReference type="ARBA" id="ARBA00004236"/>
    </source>
</evidence>
<comment type="catalytic activity">
    <reaction evidence="1">
        <text>ATP + protein L-histidine = ADP + protein N-phospho-L-histidine.</text>
        <dbReference type="EC" id="2.7.13.3"/>
    </reaction>
</comment>
<dbReference type="EC" id="2.7.13.3" evidence="3"/>
<evidence type="ECO:0000313" key="15">
    <source>
        <dbReference type="Proteomes" id="UP000033725"/>
    </source>
</evidence>
<feature type="transmembrane region" description="Helical" evidence="11">
    <location>
        <begin position="162"/>
        <end position="184"/>
    </location>
</feature>
<dbReference type="Pfam" id="PF00512">
    <property type="entry name" value="HisKA"/>
    <property type="match status" value="1"/>
</dbReference>
<comment type="subcellular location">
    <subcellularLocation>
        <location evidence="2">Cell membrane</location>
    </subcellularLocation>
</comment>
<dbReference type="OrthoDB" id="9786919at2"/>
<evidence type="ECO:0000256" key="5">
    <source>
        <dbReference type="ARBA" id="ARBA00022679"/>
    </source>
</evidence>
<protein>
    <recommendedName>
        <fullName evidence="3">histidine kinase</fullName>
        <ecNumber evidence="3">2.7.13.3</ecNumber>
    </recommendedName>
</protein>
<feature type="domain" description="HAMP" evidence="13">
    <location>
        <begin position="185"/>
        <end position="238"/>
    </location>
</feature>
<dbReference type="InterPro" id="IPR003661">
    <property type="entry name" value="HisK_dim/P_dom"/>
</dbReference>
<feature type="domain" description="Histidine kinase" evidence="12">
    <location>
        <begin position="246"/>
        <end position="456"/>
    </location>
</feature>
<dbReference type="SMART" id="SM00388">
    <property type="entry name" value="HisKA"/>
    <property type="match status" value="1"/>
</dbReference>
<accession>A0A0F0KS97</accession>
<dbReference type="GO" id="GO:0005886">
    <property type="term" value="C:plasma membrane"/>
    <property type="evidence" value="ECO:0007669"/>
    <property type="project" value="UniProtKB-SubCell"/>
</dbReference>
<evidence type="ECO:0000256" key="1">
    <source>
        <dbReference type="ARBA" id="ARBA00000085"/>
    </source>
</evidence>
<dbReference type="GO" id="GO:0000155">
    <property type="term" value="F:phosphorelay sensor kinase activity"/>
    <property type="evidence" value="ECO:0007669"/>
    <property type="project" value="InterPro"/>
</dbReference>
<dbReference type="SMART" id="SM00387">
    <property type="entry name" value="HATPase_c"/>
    <property type="match status" value="1"/>
</dbReference>
<dbReference type="InterPro" id="IPR050428">
    <property type="entry name" value="TCS_sensor_his_kinase"/>
</dbReference>
<dbReference type="CDD" id="cd00082">
    <property type="entry name" value="HisKA"/>
    <property type="match status" value="1"/>
</dbReference>
<evidence type="ECO:0000256" key="3">
    <source>
        <dbReference type="ARBA" id="ARBA00012438"/>
    </source>
</evidence>
<evidence type="ECO:0000256" key="4">
    <source>
        <dbReference type="ARBA" id="ARBA00022553"/>
    </source>
</evidence>
<dbReference type="SUPFAM" id="SSF158472">
    <property type="entry name" value="HAMP domain-like"/>
    <property type="match status" value="1"/>
</dbReference>
<keyword evidence="6 11" id="KW-0812">Transmembrane</keyword>
<organism evidence="14 15">
    <name type="scientific">Microbacterium oxydans</name>
    <dbReference type="NCBI Taxonomy" id="82380"/>
    <lineage>
        <taxon>Bacteria</taxon>
        <taxon>Bacillati</taxon>
        <taxon>Actinomycetota</taxon>
        <taxon>Actinomycetes</taxon>
        <taxon>Micrococcales</taxon>
        <taxon>Microbacteriaceae</taxon>
        <taxon>Microbacterium</taxon>
    </lineage>
</organism>
<dbReference type="Gene3D" id="3.30.565.10">
    <property type="entry name" value="Histidine kinase-like ATPase, C-terminal domain"/>
    <property type="match status" value="1"/>
</dbReference>
<dbReference type="Gene3D" id="1.10.287.130">
    <property type="match status" value="1"/>
</dbReference>
<evidence type="ECO:0000256" key="7">
    <source>
        <dbReference type="ARBA" id="ARBA00022777"/>
    </source>
</evidence>
<reference evidence="14 15" key="1">
    <citation type="submission" date="2015-02" db="EMBL/GenBank/DDBJ databases">
        <title>Draft genome sequences of ten Microbacterium spp. with emphasis on heavy metal contaminated environments.</title>
        <authorList>
            <person name="Corretto E."/>
        </authorList>
    </citation>
    <scope>NUCLEOTIDE SEQUENCE [LARGE SCALE GENOMIC DNA]</scope>
    <source>
        <strain evidence="14 15">BEL163</strain>
    </source>
</reference>
<sequence>MRRRLIIVFLIPLVAILAGLGGAAGWSAAQSVQQAFYAQQIGDLGYFATSARQALRSGSAAVIEAEVKRFREVYGIEVTVFDLGGGVWAAAEQDSAVLREDDAERVALALSGRRAEQPTVVFPWTVSDAALAEPVFDDGDVIGAVLVAGDVEAPRAAILHQLLLISAIAAVLIALGVLLVFRLARWVLSPVRRLDEAMVAIERGEMDARVVADDGPPELRRMAEVFNGMADEIERVMTRQQEFALNASHELRNPLNALLLRVEHLATGLGDEWQGDVEETREEGRRMTRILETLLGLARGGRGDSTISAVDLATLAARRLDAWRDVAAQRGVGLRSVGASSVMSVTDRTIVESALDAVIDNAVKFSPAGAHIEIGAIREGRVCRITVRDHGPGLTDEQAAAATDRFWRNADTGDTPGSGLGLAIASDLLATLGGELAVSSADGGGLEVALVLHDGTTP</sequence>
<dbReference type="PANTHER" id="PTHR45436">
    <property type="entry name" value="SENSOR HISTIDINE KINASE YKOH"/>
    <property type="match status" value="1"/>
</dbReference>